<dbReference type="Proteomes" id="UP000260823">
    <property type="component" value="Unassembled WGS sequence"/>
</dbReference>
<dbReference type="OrthoDB" id="649093at2"/>
<comment type="subcellular location">
    <subcellularLocation>
        <location evidence="1">Cell inner membrane</location>
        <topology evidence="1">Single-pass membrane protein</topology>
        <orientation evidence="1">Periplasmic side</orientation>
    </subcellularLocation>
</comment>
<dbReference type="Gene3D" id="3.30.1150.10">
    <property type="match status" value="1"/>
</dbReference>
<evidence type="ECO:0000256" key="5">
    <source>
        <dbReference type="ARBA" id="ARBA00022519"/>
    </source>
</evidence>
<organism evidence="12 13">
    <name type="scientific">Mucilaginibacter terrenus</name>
    <dbReference type="NCBI Taxonomy" id="2482727"/>
    <lineage>
        <taxon>Bacteria</taxon>
        <taxon>Pseudomonadati</taxon>
        <taxon>Bacteroidota</taxon>
        <taxon>Sphingobacteriia</taxon>
        <taxon>Sphingobacteriales</taxon>
        <taxon>Sphingobacteriaceae</taxon>
        <taxon>Mucilaginibacter</taxon>
    </lineage>
</organism>
<reference evidence="12 13" key="1">
    <citation type="submission" date="2018-08" db="EMBL/GenBank/DDBJ databases">
        <title>Mucilaginibacter terrae sp. nov., isolated from manganese diggings.</title>
        <authorList>
            <person name="Huang Y."/>
            <person name="Zhou Z."/>
        </authorList>
    </citation>
    <scope>NUCLEOTIDE SEQUENCE [LARGE SCALE GENOMIC DNA]</scope>
    <source>
        <strain evidence="12 13">ZH6</strain>
    </source>
</reference>
<keyword evidence="3" id="KW-0813">Transport</keyword>
<dbReference type="PANTHER" id="PTHR33446">
    <property type="entry name" value="PROTEIN TONB-RELATED"/>
    <property type="match status" value="1"/>
</dbReference>
<comment type="caution">
    <text evidence="12">The sequence shown here is derived from an EMBL/GenBank/DDBJ whole genome shotgun (WGS) entry which is preliminary data.</text>
</comment>
<evidence type="ECO:0000256" key="6">
    <source>
        <dbReference type="ARBA" id="ARBA00022692"/>
    </source>
</evidence>
<dbReference type="PANTHER" id="PTHR33446:SF2">
    <property type="entry name" value="PROTEIN TONB"/>
    <property type="match status" value="1"/>
</dbReference>
<evidence type="ECO:0000313" key="13">
    <source>
        <dbReference type="Proteomes" id="UP000260823"/>
    </source>
</evidence>
<dbReference type="Pfam" id="PF03544">
    <property type="entry name" value="TonB_C"/>
    <property type="match status" value="1"/>
</dbReference>
<accession>A0A3E2NPG6</accession>
<keyword evidence="6" id="KW-0812">Transmembrane</keyword>
<keyword evidence="4" id="KW-1003">Cell membrane</keyword>
<keyword evidence="7" id="KW-0653">Protein transport</keyword>
<gene>
    <name evidence="12" type="ORF">DYU05_11870</name>
</gene>
<proteinExistence type="inferred from homology"/>
<dbReference type="RefSeq" id="WP_117383283.1">
    <property type="nucleotide sequence ID" value="NZ_QWDE01000002.1"/>
</dbReference>
<evidence type="ECO:0000256" key="1">
    <source>
        <dbReference type="ARBA" id="ARBA00004383"/>
    </source>
</evidence>
<keyword evidence="5" id="KW-0997">Cell inner membrane</keyword>
<dbReference type="InterPro" id="IPR051045">
    <property type="entry name" value="TonB-dependent_transducer"/>
</dbReference>
<evidence type="ECO:0000256" key="7">
    <source>
        <dbReference type="ARBA" id="ARBA00022927"/>
    </source>
</evidence>
<comment type="similarity">
    <text evidence="2">Belongs to the TonB family.</text>
</comment>
<dbReference type="GO" id="GO:0055085">
    <property type="term" value="P:transmembrane transport"/>
    <property type="evidence" value="ECO:0007669"/>
    <property type="project" value="InterPro"/>
</dbReference>
<dbReference type="Gene3D" id="2.20.110.10">
    <property type="entry name" value="Histone H3 K4-specific methyltransferase SET7/9 N-terminal domain"/>
    <property type="match status" value="1"/>
</dbReference>
<evidence type="ECO:0000256" key="2">
    <source>
        <dbReference type="ARBA" id="ARBA00006555"/>
    </source>
</evidence>
<dbReference type="NCBIfam" id="TIGR01352">
    <property type="entry name" value="tonB_Cterm"/>
    <property type="match status" value="1"/>
</dbReference>
<feature type="domain" description="TonB C-terminal" evidence="11">
    <location>
        <begin position="233"/>
        <end position="323"/>
    </location>
</feature>
<dbReference type="AlphaFoldDB" id="A0A3E2NPG6"/>
<evidence type="ECO:0000256" key="9">
    <source>
        <dbReference type="ARBA" id="ARBA00023136"/>
    </source>
</evidence>
<evidence type="ECO:0000259" key="11">
    <source>
        <dbReference type="PROSITE" id="PS52015"/>
    </source>
</evidence>
<evidence type="ECO:0000256" key="3">
    <source>
        <dbReference type="ARBA" id="ARBA00022448"/>
    </source>
</evidence>
<dbReference type="SUPFAM" id="SSF82185">
    <property type="entry name" value="Histone H3 K4-specific methyltransferase SET7/9 N-terminal domain"/>
    <property type="match status" value="1"/>
</dbReference>
<dbReference type="GO" id="GO:0098797">
    <property type="term" value="C:plasma membrane protein complex"/>
    <property type="evidence" value="ECO:0007669"/>
    <property type="project" value="TreeGrafter"/>
</dbReference>
<evidence type="ECO:0000256" key="4">
    <source>
        <dbReference type="ARBA" id="ARBA00022475"/>
    </source>
</evidence>
<name>A0A3E2NPG6_9SPHI</name>
<keyword evidence="9" id="KW-0472">Membrane</keyword>
<evidence type="ECO:0000256" key="8">
    <source>
        <dbReference type="ARBA" id="ARBA00022989"/>
    </source>
</evidence>
<evidence type="ECO:0000256" key="10">
    <source>
        <dbReference type="SAM" id="SignalP"/>
    </source>
</evidence>
<dbReference type="InterPro" id="IPR006260">
    <property type="entry name" value="TonB/TolA_C"/>
</dbReference>
<sequence length="323" mass="36833">MRSVFTLLLFCLSLSAFAQKEEPKNVYFLTNKGRYLEVLDSADYIRVVKMPDSGSVLYNVTEFYKSGKPKLIGKSTKIDPPWYEGQTVAFYENGRRKNTLSYKQGRLSGDAFEYYPNGRLYWALTYPDPEKKDTTFKNGYKITTSSDSLGNGGVADGNGYYKGYDDKFKYVNEEGWIKAGLRDSIWKGKSLEQKLTFEELYKNGKLVKGIVVDSTGTMSDYKDSRMTFPRFTKGESGFGQFLVRTMRYPETERRNNIQGVVVLGFVVERDGRLTDIKVNKSAGKGLDEEAVRVMKISPLWTPGTMYGKPIRVNYTVPISFRLQ</sequence>
<dbReference type="EMBL" id="QWDE01000002">
    <property type="protein sequence ID" value="RFZ82853.1"/>
    <property type="molecule type" value="Genomic_DNA"/>
</dbReference>
<keyword evidence="8" id="KW-1133">Transmembrane helix</keyword>
<protein>
    <submittedName>
        <fullName evidence="12">TonB family protein</fullName>
    </submittedName>
</protein>
<dbReference type="GO" id="GO:0015031">
    <property type="term" value="P:protein transport"/>
    <property type="evidence" value="ECO:0007669"/>
    <property type="project" value="UniProtKB-KW"/>
</dbReference>
<dbReference type="SUPFAM" id="SSF74653">
    <property type="entry name" value="TolA/TonB C-terminal domain"/>
    <property type="match status" value="1"/>
</dbReference>
<keyword evidence="13" id="KW-1185">Reference proteome</keyword>
<dbReference type="PROSITE" id="PS52015">
    <property type="entry name" value="TONB_CTD"/>
    <property type="match status" value="1"/>
</dbReference>
<dbReference type="InterPro" id="IPR037682">
    <property type="entry name" value="TonB_C"/>
</dbReference>
<dbReference type="GO" id="GO:0031992">
    <property type="term" value="F:energy transducer activity"/>
    <property type="evidence" value="ECO:0007669"/>
    <property type="project" value="TreeGrafter"/>
</dbReference>
<evidence type="ECO:0000313" key="12">
    <source>
        <dbReference type="EMBL" id="RFZ82853.1"/>
    </source>
</evidence>
<keyword evidence="10" id="KW-0732">Signal</keyword>
<feature type="signal peptide" evidence="10">
    <location>
        <begin position="1"/>
        <end position="18"/>
    </location>
</feature>
<feature type="chain" id="PRO_5017582885" evidence="10">
    <location>
        <begin position="19"/>
        <end position="323"/>
    </location>
</feature>